<evidence type="ECO:0000313" key="2">
    <source>
        <dbReference type="Proteomes" id="UP001234202"/>
    </source>
</evidence>
<evidence type="ECO:0000313" key="1">
    <source>
        <dbReference type="EMBL" id="KAJ9116505.1"/>
    </source>
</evidence>
<organism evidence="1 2">
    <name type="scientific">Naganishia onofrii</name>
    <dbReference type="NCBI Taxonomy" id="1851511"/>
    <lineage>
        <taxon>Eukaryota</taxon>
        <taxon>Fungi</taxon>
        <taxon>Dikarya</taxon>
        <taxon>Basidiomycota</taxon>
        <taxon>Agaricomycotina</taxon>
        <taxon>Tremellomycetes</taxon>
        <taxon>Filobasidiales</taxon>
        <taxon>Filobasidiaceae</taxon>
        <taxon>Naganishia</taxon>
    </lineage>
</organism>
<reference evidence="1" key="1">
    <citation type="submission" date="2023-04" db="EMBL/GenBank/DDBJ databases">
        <title>Draft Genome sequencing of Naganishia species isolated from polar environments using Oxford Nanopore Technology.</title>
        <authorList>
            <person name="Leo P."/>
            <person name="Venkateswaran K."/>
        </authorList>
    </citation>
    <scope>NUCLEOTIDE SEQUENCE</scope>
    <source>
        <strain evidence="1">DBVPG 5303</strain>
    </source>
</reference>
<comment type="caution">
    <text evidence="1">The sequence shown here is derived from an EMBL/GenBank/DDBJ whole genome shotgun (WGS) entry which is preliminary data.</text>
</comment>
<gene>
    <name evidence="1" type="ORF">QFC24_006738</name>
</gene>
<proteinExistence type="predicted"/>
<dbReference type="EMBL" id="JASBWV010000037">
    <property type="protein sequence ID" value="KAJ9116505.1"/>
    <property type="molecule type" value="Genomic_DNA"/>
</dbReference>
<name>A0ACC2WZD3_9TREE</name>
<keyword evidence="2" id="KW-1185">Reference proteome</keyword>
<accession>A0ACC2WZD3</accession>
<dbReference type="Proteomes" id="UP001234202">
    <property type="component" value="Unassembled WGS sequence"/>
</dbReference>
<sequence length="187" mass="19345">MGRNVPGVAVYFYLLNEIRYTLSTTGYFAAAPPTSPNLSPPSATAVPHTIRDASSVVGETFPAPPPGSIDLSLVAPQQAVPAVAPSSMLFSSAAAAGGRSVSGWTVPQEAGIDTSATGPEAVQRMTSALPKLNLQGNLVAGAVARTSVGFVLNPFTVLKSRYEVCSPSLSRLSTWSCVRRLPRGAES</sequence>
<protein>
    <submittedName>
        <fullName evidence="1">Uncharacterized protein</fullName>
    </submittedName>
</protein>